<keyword evidence="5 7" id="KW-0456">Lyase</keyword>
<dbReference type="PANTHER" id="PTHR48073">
    <property type="entry name" value="O-SUCCINYLBENZOATE SYNTHASE-RELATED"/>
    <property type="match status" value="1"/>
</dbReference>
<dbReference type="GO" id="GO:0000287">
    <property type="term" value="F:magnesium ion binding"/>
    <property type="evidence" value="ECO:0007669"/>
    <property type="project" value="UniProtKB-UniRule"/>
</dbReference>
<evidence type="ECO:0000256" key="6">
    <source>
        <dbReference type="ARBA" id="ARBA00029491"/>
    </source>
</evidence>
<evidence type="ECO:0000313" key="10">
    <source>
        <dbReference type="Proteomes" id="UP000321363"/>
    </source>
</evidence>
<comment type="cofactor">
    <cofactor evidence="1 7">
        <name>a divalent metal cation</name>
        <dbReference type="ChEBI" id="CHEBI:60240"/>
    </cofactor>
</comment>
<dbReference type="EMBL" id="VOQF01000026">
    <property type="protein sequence ID" value="TXC81313.1"/>
    <property type="molecule type" value="Genomic_DNA"/>
</dbReference>
<feature type="active site" description="Proton donor" evidence="7">
    <location>
        <position position="164"/>
    </location>
</feature>
<dbReference type="InterPro" id="IPR013342">
    <property type="entry name" value="Mandelate_racemase_C"/>
</dbReference>
<dbReference type="EC" id="4.2.1.113" evidence="6 7"/>
<dbReference type="InterPro" id="IPR029017">
    <property type="entry name" value="Enolase-like_N"/>
</dbReference>
<feature type="domain" description="Mandelate racemase/muconate lactonizing enzyme C-terminal" evidence="8">
    <location>
        <begin position="143"/>
        <end position="235"/>
    </location>
</feature>
<feature type="binding site" evidence="7">
    <location>
        <position position="239"/>
    </location>
    <ligand>
        <name>Mg(2+)</name>
        <dbReference type="ChEBI" id="CHEBI:18420"/>
    </ligand>
</feature>
<evidence type="ECO:0000256" key="5">
    <source>
        <dbReference type="ARBA" id="ARBA00023239"/>
    </source>
</evidence>
<dbReference type="InterPro" id="IPR013341">
    <property type="entry name" value="Mandelate_racemase_N_dom"/>
</dbReference>
<evidence type="ECO:0000256" key="1">
    <source>
        <dbReference type="ARBA" id="ARBA00001968"/>
    </source>
</evidence>
<dbReference type="PANTHER" id="PTHR48073:SF5">
    <property type="entry name" value="O-SUCCINYLBENZOATE SYNTHASE"/>
    <property type="match status" value="1"/>
</dbReference>
<dbReference type="OrthoDB" id="9774531at2"/>
<evidence type="ECO:0000313" key="9">
    <source>
        <dbReference type="EMBL" id="TXC81313.1"/>
    </source>
</evidence>
<dbReference type="InterPro" id="IPR047585">
    <property type="entry name" value="MenC"/>
</dbReference>
<dbReference type="SUPFAM" id="SSF54826">
    <property type="entry name" value="Enolase N-terminal domain-like"/>
    <property type="match status" value="1"/>
</dbReference>
<dbReference type="Gene3D" id="3.30.390.10">
    <property type="entry name" value="Enolase-like, N-terminal domain"/>
    <property type="match status" value="1"/>
</dbReference>
<evidence type="ECO:0000256" key="2">
    <source>
        <dbReference type="ARBA" id="ARBA00022428"/>
    </source>
</evidence>
<comment type="pathway">
    <text evidence="7">Quinol/quinone metabolism; 1,4-dihydroxy-2-naphthoate biosynthesis; 1,4-dihydroxy-2-naphthoate from chorismate: step 4/7.</text>
</comment>
<sequence>MIKIKKIILHLITQTLKTPFITSIGQVTDRESILVEVIDVDGYTGWGEVVAFSTPWYTEETISTSLHLLKDLLIPLTIKQNINHPDELQDIFKKIKRNNMAKASLEAAIWDLYAKRENKSLSETLGGTRKEIDCGVVIGISSTANMIEQINHYIQDGYKRFKIKISPKQDIKILDEIKSHFPNLPLMADANSSYTLKDSDRLKELDQFNLLMIEQPLGADDIIDHAKLQEKIETPICLDESIISHVDARQAIELGSCRVINIKPGRVGGLTESIKIHNLCQENKIPVWCGGMLETSISRAHNIALASLPNFTIPGDISSSSRYWDHDILYPEIKAEKGKMTVPTKEGIGFQINIKNIEKLRKAIMVFEAKDIM</sequence>
<gene>
    <name evidence="7 9" type="primary">menC</name>
    <name evidence="9" type="ORF">FS935_22185</name>
</gene>
<dbReference type="SUPFAM" id="SSF51604">
    <property type="entry name" value="Enolase C-terminal domain-like"/>
    <property type="match status" value="1"/>
</dbReference>
<organism evidence="9 10">
    <name type="scientific">Metabacillus litoralis</name>
    <dbReference type="NCBI Taxonomy" id="152268"/>
    <lineage>
        <taxon>Bacteria</taxon>
        <taxon>Bacillati</taxon>
        <taxon>Bacillota</taxon>
        <taxon>Bacilli</taxon>
        <taxon>Bacillales</taxon>
        <taxon>Bacillaceae</taxon>
        <taxon>Metabacillus</taxon>
    </lineage>
</organism>
<dbReference type="AlphaFoldDB" id="A0A5C6V7U2"/>
<proteinExistence type="inferred from homology"/>
<reference evidence="9 10" key="1">
    <citation type="journal article" date="2005" name="Int. J. Syst. Evol. Microbiol.">
        <title>Bacillus litoralis sp. nov., isolated from a tidal flat of the Yellow Sea in Korea.</title>
        <authorList>
            <person name="Yoon J.H."/>
            <person name="Oh T.K."/>
        </authorList>
    </citation>
    <scope>NUCLEOTIDE SEQUENCE [LARGE SCALE GENOMIC DNA]</scope>
    <source>
        <strain evidence="9 10">SW-211</strain>
    </source>
</reference>
<dbReference type="UniPathway" id="UPA01057">
    <property type="reaction ID" value="UER00165"/>
</dbReference>
<evidence type="ECO:0000256" key="3">
    <source>
        <dbReference type="ARBA" id="ARBA00022723"/>
    </source>
</evidence>
<comment type="catalytic activity">
    <reaction evidence="7">
        <text>(1R,6R)-6-hydroxy-2-succinyl-cyclohexa-2,4-diene-1-carboxylate = 2-succinylbenzoate + H2O</text>
        <dbReference type="Rhea" id="RHEA:10196"/>
        <dbReference type="ChEBI" id="CHEBI:15377"/>
        <dbReference type="ChEBI" id="CHEBI:18325"/>
        <dbReference type="ChEBI" id="CHEBI:58689"/>
        <dbReference type="EC" id="4.2.1.113"/>
    </reaction>
</comment>
<comment type="similarity">
    <text evidence="7">Belongs to the mandelate racemase/muconate lactonizing enzyme family. MenC type 2 subfamily.</text>
</comment>
<dbReference type="SFLD" id="SFLDG00180">
    <property type="entry name" value="muconate_cycloisomerase"/>
    <property type="match status" value="1"/>
</dbReference>
<dbReference type="SFLD" id="SFLDF00009">
    <property type="entry name" value="o-succinylbenzoate_synthase"/>
    <property type="match status" value="1"/>
</dbReference>
<feature type="binding site" evidence="7">
    <location>
        <position position="214"/>
    </location>
    <ligand>
        <name>Mg(2+)</name>
        <dbReference type="ChEBI" id="CHEBI:18420"/>
    </ligand>
</feature>
<feature type="active site" description="Proton acceptor" evidence="7">
    <location>
        <position position="263"/>
    </location>
</feature>
<dbReference type="HAMAP" id="MF_01933">
    <property type="entry name" value="MenC_2"/>
    <property type="match status" value="1"/>
</dbReference>
<dbReference type="InterPro" id="IPR010197">
    <property type="entry name" value="OSBS/NAAAR"/>
</dbReference>
<dbReference type="CDD" id="cd03317">
    <property type="entry name" value="NAAAR"/>
    <property type="match status" value="1"/>
</dbReference>
<dbReference type="NCBIfam" id="TIGR01928">
    <property type="entry name" value="menC_lowGC_arch"/>
    <property type="match status" value="1"/>
</dbReference>
<dbReference type="InterPro" id="IPR036849">
    <property type="entry name" value="Enolase-like_C_sf"/>
</dbReference>
<dbReference type="UniPathway" id="UPA00079"/>
<accession>A0A5C6V7U2</accession>
<keyword evidence="10" id="KW-1185">Reference proteome</keyword>
<protein>
    <recommendedName>
        <fullName evidence="6 7">o-succinylbenzoate synthase</fullName>
        <shortName evidence="7">OSB synthase</shortName>
        <shortName evidence="7">OSBS</shortName>
        <ecNumber evidence="6 7">4.2.1.113</ecNumber>
    </recommendedName>
    <alternativeName>
        <fullName evidence="7">4-(2'-carboxyphenyl)-4-oxybutyric acid synthase</fullName>
    </alternativeName>
    <alternativeName>
        <fullName evidence="7">o-succinylbenzoic acid synthase</fullName>
    </alternativeName>
</protein>
<comment type="function">
    <text evidence="7">Converts 2-succinyl-6-hydroxy-2,4-cyclohexadiene-1-carboxylate (SHCHC) to 2-succinylbenzoate (OSB).</text>
</comment>
<dbReference type="SFLD" id="SFLDS00001">
    <property type="entry name" value="Enolase"/>
    <property type="match status" value="1"/>
</dbReference>
<evidence type="ECO:0000256" key="4">
    <source>
        <dbReference type="ARBA" id="ARBA00022842"/>
    </source>
</evidence>
<keyword evidence="2 7" id="KW-0474">Menaquinone biosynthesis</keyword>
<feature type="binding site" evidence="7">
    <location>
        <position position="189"/>
    </location>
    <ligand>
        <name>Mg(2+)</name>
        <dbReference type="ChEBI" id="CHEBI:18420"/>
    </ligand>
</feature>
<dbReference type="GO" id="GO:0016854">
    <property type="term" value="F:racemase and epimerase activity"/>
    <property type="evidence" value="ECO:0007669"/>
    <property type="project" value="UniProtKB-ARBA"/>
</dbReference>
<keyword evidence="4 7" id="KW-0460">Magnesium</keyword>
<dbReference type="GO" id="GO:0043748">
    <property type="term" value="F:O-succinylbenzoate synthase activity"/>
    <property type="evidence" value="ECO:0007669"/>
    <property type="project" value="UniProtKB-EC"/>
</dbReference>
<dbReference type="Gene3D" id="3.20.20.120">
    <property type="entry name" value="Enolase-like C-terminal domain"/>
    <property type="match status" value="1"/>
</dbReference>
<name>A0A5C6V7U2_9BACI</name>
<dbReference type="SMART" id="SM00922">
    <property type="entry name" value="MR_MLE"/>
    <property type="match status" value="1"/>
</dbReference>
<keyword evidence="3 7" id="KW-0479">Metal-binding</keyword>
<comment type="caution">
    <text evidence="9">The sequence shown here is derived from an EMBL/GenBank/DDBJ whole genome shotgun (WGS) entry which is preliminary data.</text>
</comment>
<dbReference type="GO" id="GO:0009234">
    <property type="term" value="P:menaquinone biosynthetic process"/>
    <property type="evidence" value="ECO:0007669"/>
    <property type="project" value="UniProtKB-UniRule"/>
</dbReference>
<dbReference type="InterPro" id="IPR029065">
    <property type="entry name" value="Enolase_C-like"/>
</dbReference>
<dbReference type="Pfam" id="PF02746">
    <property type="entry name" value="MR_MLE_N"/>
    <property type="match status" value="1"/>
</dbReference>
<dbReference type="Pfam" id="PF13378">
    <property type="entry name" value="MR_MLE_C"/>
    <property type="match status" value="1"/>
</dbReference>
<comment type="pathway">
    <text evidence="7">Quinol/quinone metabolism; menaquinone biosynthesis.</text>
</comment>
<evidence type="ECO:0000259" key="8">
    <source>
        <dbReference type="SMART" id="SM00922"/>
    </source>
</evidence>
<dbReference type="Proteomes" id="UP000321363">
    <property type="component" value="Unassembled WGS sequence"/>
</dbReference>
<evidence type="ECO:0000256" key="7">
    <source>
        <dbReference type="HAMAP-Rule" id="MF_01933"/>
    </source>
</evidence>